<dbReference type="RefSeq" id="WP_138615631.1">
    <property type="nucleotide sequence ID" value="NZ_VCAO01000001.1"/>
</dbReference>
<evidence type="ECO:0000313" key="3">
    <source>
        <dbReference type="Proteomes" id="UP000309668"/>
    </source>
</evidence>
<name>A0A5S3PER1_9SPHN</name>
<keyword evidence="1" id="KW-0472">Membrane</keyword>
<comment type="caution">
    <text evidence="2">The sequence shown here is derived from an EMBL/GenBank/DDBJ whole genome shotgun (WGS) entry which is preliminary data.</text>
</comment>
<dbReference type="EMBL" id="VCAO01000001">
    <property type="protein sequence ID" value="TMM50070.1"/>
    <property type="molecule type" value="Genomic_DNA"/>
</dbReference>
<keyword evidence="3" id="KW-1185">Reference proteome</keyword>
<evidence type="ECO:0000313" key="2">
    <source>
        <dbReference type="EMBL" id="TMM50070.1"/>
    </source>
</evidence>
<sequence length="152" mass="16058">MTIRNGIIAGLVAGLVFLLVEMMLVPTVGGGALWGPPRMMAAIGMGPDVLPPPATFDAAIVMVGMIIHFVLSAVLGALFALAMRSLDLSRNMVMLVGMLFGLAIYFVNFYGFTAMFPWFAMARGAITAFAHLVFGGVLGWCLVRNKSAGVST</sequence>
<accession>A0A5S3PER1</accession>
<dbReference type="Proteomes" id="UP000309668">
    <property type="component" value="Unassembled WGS sequence"/>
</dbReference>
<feature type="transmembrane region" description="Helical" evidence="1">
    <location>
        <begin position="7"/>
        <end position="34"/>
    </location>
</feature>
<evidence type="ECO:0000256" key="1">
    <source>
        <dbReference type="SAM" id="Phobius"/>
    </source>
</evidence>
<feature type="transmembrane region" description="Helical" evidence="1">
    <location>
        <begin position="118"/>
        <end position="143"/>
    </location>
</feature>
<keyword evidence="1" id="KW-1133">Transmembrane helix</keyword>
<feature type="transmembrane region" description="Helical" evidence="1">
    <location>
        <begin position="93"/>
        <end position="112"/>
    </location>
</feature>
<dbReference type="OrthoDB" id="118190at2"/>
<dbReference type="AlphaFoldDB" id="A0A5S3PER1"/>
<evidence type="ECO:0008006" key="4">
    <source>
        <dbReference type="Google" id="ProtNLM"/>
    </source>
</evidence>
<reference evidence="2 3" key="1">
    <citation type="submission" date="2019-05" db="EMBL/GenBank/DDBJ databases">
        <title>Erythrobacter marisflavi sp. nov., isolated from isolated from water of an estuary environment.</title>
        <authorList>
            <person name="Yoon J.-H."/>
        </authorList>
    </citation>
    <scope>NUCLEOTIDE SEQUENCE [LARGE SCALE GENOMIC DNA]</scope>
    <source>
        <strain evidence="2 3">KEM-5</strain>
    </source>
</reference>
<gene>
    <name evidence="2" type="ORF">FEV51_02415</name>
</gene>
<keyword evidence="1" id="KW-0812">Transmembrane</keyword>
<protein>
    <recommendedName>
        <fullName evidence="4">Sodium:proline symporter</fullName>
    </recommendedName>
</protein>
<proteinExistence type="predicted"/>
<organism evidence="2 3">
    <name type="scientific">Qipengyuania marisflavi</name>
    <dbReference type="NCBI Taxonomy" id="2486356"/>
    <lineage>
        <taxon>Bacteria</taxon>
        <taxon>Pseudomonadati</taxon>
        <taxon>Pseudomonadota</taxon>
        <taxon>Alphaproteobacteria</taxon>
        <taxon>Sphingomonadales</taxon>
        <taxon>Erythrobacteraceae</taxon>
        <taxon>Qipengyuania</taxon>
    </lineage>
</organism>
<feature type="transmembrane region" description="Helical" evidence="1">
    <location>
        <begin position="54"/>
        <end position="81"/>
    </location>
</feature>